<evidence type="ECO:0000256" key="11">
    <source>
        <dbReference type="ARBA" id="ARBA00051722"/>
    </source>
</evidence>
<dbReference type="PROSITE" id="PS50056">
    <property type="entry name" value="TYR_PHOSPHATASE_2"/>
    <property type="match status" value="1"/>
</dbReference>
<dbReference type="InterPro" id="IPR036116">
    <property type="entry name" value="FN3_sf"/>
</dbReference>
<keyword evidence="18" id="KW-1185">Reference proteome</keyword>
<dbReference type="SUPFAM" id="SSF49265">
    <property type="entry name" value="Fibronectin type III"/>
    <property type="match status" value="6"/>
</dbReference>
<dbReference type="SUPFAM" id="SSF52799">
    <property type="entry name" value="(Phosphotyrosine protein) phosphatases II"/>
    <property type="match status" value="1"/>
</dbReference>
<dbReference type="SMART" id="SM00060">
    <property type="entry name" value="FN3"/>
    <property type="match status" value="13"/>
</dbReference>
<evidence type="ECO:0000256" key="2">
    <source>
        <dbReference type="ARBA" id="ARBA00013064"/>
    </source>
</evidence>
<keyword evidence="6" id="KW-0378">Hydrolase</keyword>
<feature type="domain" description="Fibronectin type-III" evidence="16">
    <location>
        <begin position="1059"/>
        <end position="1165"/>
    </location>
</feature>
<comment type="catalytic activity">
    <reaction evidence="11">
        <text>O-phospho-L-tyrosyl-[protein] + H2O = L-tyrosyl-[protein] + phosphate</text>
        <dbReference type="Rhea" id="RHEA:10684"/>
        <dbReference type="Rhea" id="RHEA-COMP:10136"/>
        <dbReference type="Rhea" id="RHEA-COMP:20101"/>
        <dbReference type="ChEBI" id="CHEBI:15377"/>
        <dbReference type="ChEBI" id="CHEBI:43474"/>
        <dbReference type="ChEBI" id="CHEBI:46858"/>
        <dbReference type="ChEBI" id="CHEBI:61978"/>
        <dbReference type="EC" id="3.1.3.48"/>
    </reaction>
</comment>
<evidence type="ECO:0000256" key="6">
    <source>
        <dbReference type="ARBA" id="ARBA00022801"/>
    </source>
</evidence>
<evidence type="ECO:0000259" key="14">
    <source>
        <dbReference type="PROSITE" id="PS50055"/>
    </source>
</evidence>
<protein>
    <recommendedName>
        <fullName evidence="2">protein-tyrosine-phosphatase</fullName>
        <ecNumber evidence="2">3.1.3.48</ecNumber>
    </recommendedName>
</protein>
<gene>
    <name evidence="17" type="primary">PTPRQ</name>
    <name evidence="17" type="ORF">NPIL_322361</name>
</gene>
<keyword evidence="9 13" id="KW-0472">Membrane</keyword>
<dbReference type="PANTHER" id="PTHR46957:SF3">
    <property type="entry name" value="CYTOKINE RECEPTOR"/>
    <property type="match status" value="1"/>
</dbReference>
<evidence type="ECO:0000313" key="17">
    <source>
        <dbReference type="EMBL" id="GFU23687.1"/>
    </source>
</evidence>
<dbReference type="PRINTS" id="PR00700">
    <property type="entry name" value="PRTYPHPHTASE"/>
</dbReference>
<dbReference type="PROSITE" id="PS50853">
    <property type="entry name" value="FN3"/>
    <property type="match status" value="12"/>
</dbReference>
<dbReference type="PRINTS" id="PR00014">
    <property type="entry name" value="FNTYPEIII"/>
</dbReference>
<feature type="domain" description="Fibronectin type-III" evidence="16">
    <location>
        <begin position="872"/>
        <end position="961"/>
    </location>
</feature>
<dbReference type="GO" id="GO:0016020">
    <property type="term" value="C:membrane"/>
    <property type="evidence" value="ECO:0007669"/>
    <property type="project" value="UniProtKB-SubCell"/>
</dbReference>
<dbReference type="InterPro" id="IPR013783">
    <property type="entry name" value="Ig-like_fold"/>
</dbReference>
<evidence type="ECO:0000256" key="9">
    <source>
        <dbReference type="ARBA" id="ARBA00023136"/>
    </source>
</evidence>
<dbReference type="GO" id="GO:0048666">
    <property type="term" value="P:neuron development"/>
    <property type="evidence" value="ECO:0007669"/>
    <property type="project" value="UniProtKB-ARBA"/>
</dbReference>
<proteinExistence type="predicted"/>
<feature type="domain" description="Fibronectin type-III" evidence="16">
    <location>
        <begin position="215"/>
        <end position="303"/>
    </location>
</feature>
<dbReference type="InterPro" id="IPR029021">
    <property type="entry name" value="Prot-tyrosine_phosphatase-like"/>
</dbReference>
<feature type="domain" description="Tyrosine specific protein phosphatases" evidence="15">
    <location>
        <begin position="1697"/>
        <end position="1769"/>
    </location>
</feature>
<evidence type="ECO:0000256" key="8">
    <source>
        <dbReference type="ARBA" id="ARBA00022989"/>
    </source>
</evidence>
<dbReference type="Proteomes" id="UP000887013">
    <property type="component" value="Unassembled WGS sequence"/>
</dbReference>
<dbReference type="Pfam" id="PF00041">
    <property type="entry name" value="fn3"/>
    <property type="match status" value="11"/>
</dbReference>
<dbReference type="InterPro" id="IPR003961">
    <property type="entry name" value="FN3_dom"/>
</dbReference>
<evidence type="ECO:0000256" key="4">
    <source>
        <dbReference type="ARBA" id="ARBA00022729"/>
    </source>
</evidence>
<feature type="domain" description="Fibronectin type-III" evidence="16">
    <location>
        <begin position="399"/>
        <end position="491"/>
    </location>
</feature>
<feature type="region of interest" description="Disordered" evidence="12">
    <location>
        <begin position="1159"/>
        <end position="1181"/>
    </location>
</feature>
<comment type="subcellular location">
    <subcellularLocation>
        <location evidence="1">Membrane</location>
        <topology evidence="1">Single-pass type I membrane protein</topology>
    </subcellularLocation>
</comment>
<dbReference type="EMBL" id="BMAW01128030">
    <property type="protein sequence ID" value="GFU23687.1"/>
    <property type="molecule type" value="Genomic_DNA"/>
</dbReference>
<evidence type="ECO:0000256" key="5">
    <source>
        <dbReference type="ARBA" id="ARBA00022737"/>
    </source>
</evidence>
<keyword evidence="3 13" id="KW-0812">Transmembrane</keyword>
<dbReference type="PANTHER" id="PTHR46957">
    <property type="entry name" value="CYTOKINE RECEPTOR"/>
    <property type="match status" value="1"/>
</dbReference>
<reference evidence="17" key="1">
    <citation type="submission" date="2020-08" db="EMBL/GenBank/DDBJ databases">
        <title>Multicomponent nature underlies the extraordinary mechanical properties of spider dragline silk.</title>
        <authorList>
            <person name="Kono N."/>
            <person name="Nakamura H."/>
            <person name="Mori M."/>
            <person name="Yoshida Y."/>
            <person name="Ohtoshi R."/>
            <person name="Malay A.D."/>
            <person name="Moran D.A.P."/>
            <person name="Tomita M."/>
            <person name="Numata K."/>
            <person name="Arakawa K."/>
        </authorList>
    </citation>
    <scope>NUCLEOTIDE SEQUENCE</scope>
</reference>
<evidence type="ECO:0000256" key="3">
    <source>
        <dbReference type="ARBA" id="ARBA00022692"/>
    </source>
</evidence>
<feature type="transmembrane region" description="Helical" evidence="13">
    <location>
        <begin position="1435"/>
        <end position="1459"/>
    </location>
</feature>
<dbReference type="GO" id="GO:0004725">
    <property type="term" value="F:protein tyrosine phosphatase activity"/>
    <property type="evidence" value="ECO:0007669"/>
    <property type="project" value="UniProtKB-EC"/>
</dbReference>
<dbReference type="PROSITE" id="PS00383">
    <property type="entry name" value="TYR_PHOSPHATASE_1"/>
    <property type="match status" value="1"/>
</dbReference>
<name>A0A8X6QNB4_NEPPI</name>
<evidence type="ECO:0000256" key="7">
    <source>
        <dbReference type="ARBA" id="ARBA00022912"/>
    </source>
</evidence>
<dbReference type="InterPro" id="IPR050713">
    <property type="entry name" value="RTP_Phos/Ushers"/>
</dbReference>
<dbReference type="SMART" id="SM00194">
    <property type="entry name" value="PTPc"/>
    <property type="match status" value="1"/>
</dbReference>
<dbReference type="Pfam" id="PF00102">
    <property type="entry name" value="Y_phosphatase"/>
    <property type="match status" value="1"/>
</dbReference>
<keyword evidence="4" id="KW-0732">Signal</keyword>
<evidence type="ECO:0000259" key="15">
    <source>
        <dbReference type="PROSITE" id="PS50056"/>
    </source>
</evidence>
<dbReference type="SMART" id="SM00404">
    <property type="entry name" value="PTPc_motif"/>
    <property type="match status" value="1"/>
</dbReference>
<dbReference type="InterPro" id="IPR016130">
    <property type="entry name" value="Tyr_Pase_AS"/>
</dbReference>
<evidence type="ECO:0000256" key="10">
    <source>
        <dbReference type="ARBA" id="ARBA00023180"/>
    </source>
</evidence>
<evidence type="ECO:0000256" key="1">
    <source>
        <dbReference type="ARBA" id="ARBA00004479"/>
    </source>
</evidence>
<keyword evidence="10" id="KW-0325">Glycoprotein</keyword>
<feature type="domain" description="Fibronectin type-III" evidence="16">
    <location>
        <begin position="495"/>
        <end position="587"/>
    </location>
</feature>
<keyword evidence="7" id="KW-0904">Protein phosphatase</keyword>
<feature type="domain" description="Fibronectin type-III" evidence="16">
    <location>
        <begin position="589"/>
        <end position="680"/>
    </location>
</feature>
<comment type="caution">
    <text evidence="17">The sequence shown here is derived from an EMBL/GenBank/DDBJ whole genome shotgun (WGS) entry which is preliminary data.</text>
</comment>
<sequence>MAGTVVLLLSILVGLSDIFGIYLIKAQNETLSAADPCTAPWNATVAKDLYVQWEGDPREGDVRVTIEIIESNGANCLNKTSFSEKFDEEGPPFPGTPCLNSAYRVVAELLCKGKVISNFTKVVWTEPDVPSNVRAIDVTPSSFRIIWDPPPGPVEEYKVNVNSEELIVSDTSILVQNLEPDTLYDIAISAWNKYEWGSLSKAITIKTKEMAPLPVPQNLKSLEVTNVTIQVSWDEVVFEDDVFYTVQRRTPKPSSVRGMNTSLSSVIFKKLAPFTGYHIRIRARTNTLTGNWSEPIIVKTLPGIPLEPQNLITTDFDSITIRVKWTEPTPNRGPIQFYTVKWTTLDSGTSEEENTNDTSYIIQNLTPLTSYEISVSATNSAGTGNWSSEIKVLTKPPVPPENLKQVAVNSSSVTIRWDEPNIYRGKGILVGYSVMWNQRWSPANEIRNTTGLSMFIDELEPSTDYIIKVRAWTEKGYGEWTGPLLIETTVGVPWPPENVHKEKVTSNSIGIKWDVPTTYKKLVLQHSVRWREVNSRGIETADTKYTSYTIRNLEPFTNYSIQVRSSTKDGPGDWADPIIVQTDTDEPSVPRNLRDRIPATNTTIEIEWEEPKPANGPILNYTVRWTNLNNNTTKYNVTKNTIYVLTHLSPYTNHSIQVRAATTAGYSAWTEELVLRTDIGVPHQPKDVKVLKCTDTSIYLTWKEPLPLVGYVSNYIVEWTNVASNESKREKVENSYYTIKNLSPYTKYSIRIIAETAAGLGKWSDSVENQTLSGVPTAPRNIQQSKTTNLTICLKWDEPVPFTGPIMSYVIRWRRSIDVKNDTGSTNTSSYCISNLQPYTVYQIGVRAETEAGFGPWSETRKIQTAIGLPTIVQNLTMESKTAWSIHLTWLPPDPSNGPLKNYEVKWGKGRTMTTSDLTDVASFKANNLIPYTEYTFQVSASTAAGFGFPSDPLTIRTGVAAPSSPLNLTLVSASNLTLGVKWKIPREPNGPILGYKVKWVKTFENVHILDFEVQSLQYVIHGLDPYNNYSIQVSARTSAGSGPWTDVLVASTKIGIPKPAQLLDVHVESSRTIVVEWSTLNPYPGPTNYTLEVWRKSDHCHSSVGVVQEKTIVGPRGSGEWKFSRQETVEDLIPYSDYYVRILLKTVVDGSQSVNSKVVRTLPDSPGPPRQVEADCKESTETEVRWKSPMRPNGKIIEYLVRYGVEYQGWNDEAVAVNNECNENHRIRLVGLRPERKYKIYVRAKAENVEENGAEASLKGYCILPAGIPSIENINYLKIQGSGPHNLILEWSQDVFSDSMGELVNYAVIIGTSEAVGNATSGRISEMFPTWSNYSEGSSNFYQATPLDWNPFNLDEEKDDPLQCTEKGGSQGQSIFSCILGIENGCSEDKPYCNGKLKPDTRYGVKIRAFTRGGFSETDPLFANTDPIKETSSLIGIIIGIVLVLILVSAFIVGTVILRRKGKLAEFGSAIFSRLGQQPTAPSLPPEQVLQLETCATVKTLNIRNFADHVRLMMSDSHLRFSQEFETLKKNSPKFPCTAAEMDENRPKNRWLNIFPYDHSRVKLLPLGDEPGSDFVNANYIPGYSSLREYIATQGPLANTVDDFWRMIWEQSVSMIVMLTQCVERGKNKCEQYWPDAGEAKHYGDMQVRTISESMLSSYIIRLYHVQLGSQERRVKQMHFTHWPDFGCPESPDDLINFIRAVRDHLPRIKPGPIIVHCSAGVGRTGTFIAVDRLSQQLRNTDAIDIFGTVMELRHHRINMVQTEDQYIYIHLCIKQLVDDINEPRENEYEDSIYSNIGMEKDTGL</sequence>
<dbReference type="Gene3D" id="2.60.40.10">
    <property type="entry name" value="Immunoglobulins"/>
    <property type="match status" value="12"/>
</dbReference>
<dbReference type="Pfam" id="PF18861">
    <property type="entry name" value="PTP_tm"/>
    <property type="match status" value="1"/>
</dbReference>
<dbReference type="InterPro" id="IPR000242">
    <property type="entry name" value="PTP_cat"/>
</dbReference>
<evidence type="ECO:0000256" key="13">
    <source>
        <dbReference type="SAM" id="Phobius"/>
    </source>
</evidence>
<feature type="domain" description="Fibronectin type-III" evidence="16">
    <location>
        <begin position="307"/>
        <end position="397"/>
    </location>
</feature>
<dbReference type="FunFam" id="3.90.190.10:FF:000009">
    <property type="entry name" value="Receptor-type tyrosine-protein phosphatase beta"/>
    <property type="match status" value="1"/>
</dbReference>
<dbReference type="InterPro" id="IPR003595">
    <property type="entry name" value="Tyr_Pase_cat"/>
</dbReference>
<feature type="domain" description="Fibronectin type-III" evidence="16">
    <location>
        <begin position="129"/>
        <end position="210"/>
    </location>
</feature>
<dbReference type="CDD" id="cd00063">
    <property type="entry name" value="FN3"/>
    <property type="match status" value="12"/>
</dbReference>
<evidence type="ECO:0000259" key="16">
    <source>
        <dbReference type="PROSITE" id="PS50853"/>
    </source>
</evidence>
<feature type="domain" description="Fibronectin type-III" evidence="16">
    <location>
        <begin position="965"/>
        <end position="1056"/>
    </location>
</feature>
<accession>A0A8X6QNB4</accession>
<keyword evidence="5" id="KW-0677">Repeat</keyword>
<dbReference type="InterPro" id="IPR041201">
    <property type="entry name" value="PTPRJ_TM"/>
</dbReference>
<feature type="domain" description="Fibronectin type-III" evidence="16">
    <location>
        <begin position="778"/>
        <end position="868"/>
    </location>
</feature>
<feature type="domain" description="Fibronectin type-III" evidence="16">
    <location>
        <begin position="1169"/>
        <end position="1267"/>
    </location>
</feature>
<evidence type="ECO:0000313" key="18">
    <source>
        <dbReference type="Proteomes" id="UP000887013"/>
    </source>
</evidence>
<dbReference type="Gene3D" id="3.90.190.10">
    <property type="entry name" value="Protein tyrosine phosphatase superfamily"/>
    <property type="match status" value="1"/>
</dbReference>
<dbReference type="InterPro" id="IPR000387">
    <property type="entry name" value="Tyr_Pase_dom"/>
</dbReference>
<organism evidence="17 18">
    <name type="scientific">Nephila pilipes</name>
    <name type="common">Giant wood spider</name>
    <name type="synonym">Nephila maculata</name>
    <dbReference type="NCBI Taxonomy" id="299642"/>
    <lineage>
        <taxon>Eukaryota</taxon>
        <taxon>Metazoa</taxon>
        <taxon>Ecdysozoa</taxon>
        <taxon>Arthropoda</taxon>
        <taxon>Chelicerata</taxon>
        <taxon>Arachnida</taxon>
        <taxon>Araneae</taxon>
        <taxon>Araneomorphae</taxon>
        <taxon>Entelegynae</taxon>
        <taxon>Araneoidea</taxon>
        <taxon>Nephilidae</taxon>
        <taxon>Nephila</taxon>
    </lineage>
</organism>
<dbReference type="OrthoDB" id="6419344at2759"/>
<keyword evidence="8 13" id="KW-1133">Transmembrane helix</keyword>
<feature type="domain" description="Tyrosine-protein phosphatase" evidence="14">
    <location>
        <begin position="1522"/>
        <end position="1778"/>
    </location>
</feature>
<dbReference type="EC" id="3.1.3.48" evidence="2"/>
<feature type="domain" description="Fibronectin type-III" evidence="16">
    <location>
        <begin position="684"/>
        <end position="774"/>
    </location>
</feature>
<dbReference type="PROSITE" id="PS50055">
    <property type="entry name" value="TYR_PHOSPHATASE_PTP"/>
    <property type="match status" value="1"/>
</dbReference>
<evidence type="ECO:0000256" key="12">
    <source>
        <dbReference type="SAM" id="MobiDB-lite"/>
    </source>
</evidence>